<proteinExistence type="predicted"/>
<keyword evidence="5" id="KW-1185">Reference proteome</keyword>
<dbReference type="InterPro" id="IPR036388">
    <property type="entry name" value="WH-like_DNA-bd_sf"/>
</dbReference>
<dbReference type="InterPro" id="IPR005561">
    <property type="entry name" value="ANTAR"/>
</dbReference>
<dbReference type="SUPFAM" id="SSF52172">
    <property type="entry name" value="CheY-like"/>
    <property type="match status" value="1"/>
</dbReference>
<dbReference type="PROSITE" id="PS50110">
    <property type="entry name" value="RESPONSE_REGULATORY"/>
    <property type="match status" value="1"/>
</dbReference>
<dbReference type="Gene3D" id="1.10.10.10">
    <property type="entry name" value="Winged helix-like DNA-binding domain superfamily/Winged helix DNA-binding domain"/>
    <property type="match status" value="1"/>
</dbReference>
<evidence type="ECO:0000259" key="3">
    <source>
        <dbReference type="PROSITE" id="PS50921"/>
    </source>
</evidence>
<name>A0A4R8A380_9FIRM</name>
<dbReference type="Proteomes" id="UP000294743">
    <property type="component" value="Unassembled WGS sequence"/>
</dbReference>
<dbReference type="Gene3D" id="3.40.50.2300">
    <property type="match status" value="1"/>
</dbReference>
<dbReference type="InterPro" id="IPR011006">
    <property type="entry name" value="CheY-like_superfamily"/>
</dbReference>
<sequence length="188" mass="21143">MPSCLIVSSLDKSLDALTKLLSSIDLKKIECVKSATEARQVLAKQAFDMVLINAPLSDEFGHELTLQITENSTSGVLFLVKNELVDELSSKLTRHGVMVIGKPLNRHMFTQAVRMGLSTHQRLSQAEKENLRLHAKVENLELISRAKYTLMEYLNMGEAQAHRYIEKKAMDARISKEEVAKDILKTYG</sequence>
<feature type="domain" description="Response regulatory" evidence="2">
    <location>
        <begin position="3"/>
        <end position="117"/>
    </location>
</feature>
<feature type="domain" description="ANTAR" evidence="3">
    <location>
        <begin position="123"/>
        <end position="184"/>
    </location>
</feature>
<accession>A0A4R8A380</accession>
<dbReference type="PROSITE" id="PS50921">
    <property type="entry name" value="ANTAR"/>
    <property type="match status" value="1"/>
</dbReference>
<dbReference type="AlphaFoldDB" id="A0A4R8A380"/>
<dbReference type="GO" id="GO:0003723">
    <property type="term" value="F:RNA binding"/>
    <property type="evidence" value="ECO:0007669"/>
    <property type="project" value="InterPro"/>
</dbReference>
<evidence type="ECO:0000313" key="5">
    <source>
        <dbReference type="Proteomes" id="UP000294743"/>
    </source>
</evidence>
<evidence type="ECO:0000313" key="4">
    <source>
        <dbReference type="EMBL" id="TDW24715.1"/>
    </source>
</evidence>
<dbReference type="EMBL" id="SODD01000008">
    <property type="protein sequence ID" value="TDW24715.1"/>
    <property type="molecule type" value="Genomic_DNA"/>
</dbReference>
<reference evidence="4 5" key="1">
    <citation type="submission" date="2019-03" db="EMBL/GenBank/DDBJ databases">
        <title>Genomic Encyclopedia of Type Strains, Phase IV (KMG-IV): sequencing the most valuable type-strain genomes for metagenomic binning, comparative biology and taxonomic classification.</title>
        <authorList>
            <person name="Goeker M."/>
        </authorList>
    </citation>
    <scope>NUCLEOTIDE SEQUENCE [LARGE SCALE GENOMIC DNA]</scope>
    <source>
        <strain evidence="4 5">DSM 28867</strain>
    </source>
</reference>
<dbReference type="GO" id="GO:0000160">
    <property type="term" value="P:phosphorelay signal transduction system"/>
    <property type="evidence" value="ECO:0007669"/>
    <property type="project" value="InterPro"/>
</dbReference>
<comment type="caution">
    <text evidence="4">The sequence shown here is derived from an EMBL/GenBank/DDBJ whole genome shotgun (WGS) entry which is preliminary data.</text>
</comment>
<protein>
    <submittedName>
        <fullName evidence="4">Response regulator receiver and ANTAR domain protein</fullName>
    </submittedName>
</protein>
<dbReference type="SMART" id="SM01012">
    <property type="entry name" value="ANTAR"/>
    <property type="match status" value="1"/>
</dbReference>
<evidence type="ECO:0000256" key="1">
    <source>
        <dbReference type="PROSITE-ProRule" id="PRU00169"/>
    </source>
</evidence>
<evidence type="ECO:0000259" key="2">
    <source>
        <dbReference type="PROSITE" id="PS50110"/>
    </source>
</evidence>
<dbReference type="OrthoDB" id="9808843at2"/>
<comment type="caution">
    <text evidence="1">Lacks conserved residue(s) required for the propagation of feature annotation.</text>
</comment>
<organism evidence="4 5">
    <name type="scientific">Breznakia blatticola</name>
    <dbReference type="NCBI Taxonomy" id="1754012"/>
    <lineage>
        <taxon>Bacteria</taxon>
        <taxon>Bacillati</taxon>
        <taxon>Bacillota</taxon>
        <taxon>Erysipelotrichia</taxon>
        <taxon>Erysipelotrichales</taxon>
        <taxon>Erysipelotrichaceae</taxon>
        <taxon>Breznakia</taxon>
    </lineage>
</organism>
<dbReference type="InterPro" id="IPR001789">
    <property type="entry name" value="Sig_transdc_resp-reg_receiver"/>
</dbReference>
<dbReference type="Pfam" id="PF03861">
    <property type="entry name" value="ANTAR"/>
    <property type="match status" value="1"/>
</dbReference>
<gene>
    <name evidence="4" type="ORF">EDD63_10871</name>
</gene>
<dbReference type="RefSeq" id="WP_134168694.1">
    <property type="nucleotide sequence ID" value="NZ_SODD01000008.1"/>
</dbReference>